<dbReference type="InterPro" id="IPR003660">
    <property type="entry name" value="HAMP_dom"/>
</dbReference>
<evidence type="ECO:0000256" key="3">
    <source>
        <dbReference type="PROSITE-ProRule" id="PRU00284"/>
    </source>
</evidence>
<feature type="transmembrane region" description="Helical" evidence="4">
    <location>
        <begin position="188"/>
        <end position="212"/>
    </location>
</feature>
<dbReference type="PANTHER" id="PTHR43531:SF14">
    <property type="entry name" value="METHYL-ACCEPTING CHEMOTAXIS PROTEIN I-RELATED"/>
    <property type="match status" value="1"/>
</dbReference>
<feature type="domain" description="HAMP" evidence="6">
    <location>
        <begin position="212"/>
        <end position="264"/>
    </location>
</feature>
<dbReference type="Gene3D" id="1.10.287.950">
    <property type="entry name" value="Methyl-accepting chemotaxis protein"/>
    <property type="match status" value="1"/>
</dbReference>
<evidence type="ECO:0000313" key="8">
    <source>
        <dbReference type="Proteomes" id="UP001056201"/>
    </source>
</evidence>
<evidence type="ECO:0000259" key="6">
    <source>
        <dbReference type="PROSITE" id="PS50885"/>
    </source>
</evidence>
<keyword evidence="1" id="KW-0488">Methylation</keyword>
<organism evidence="7 8">
    <name type="scientific">Aquincola tertiaricarbonis</name>
    <dbReference type="NCBI Taxonomy" id="391953"/>
    <lineage>
        <taxon>Bacteria</taxon>
        <taxon>Pseudomonadati</taxon>
        <taxon>Pseudomonadota</taxon>
        <taxon>Betaproteobacteria</taxon>
        <taxon>Burkholderiales</taxon>
        <taxon>Sphaerotilaceae</taxon>
        <taxon>Aquincola</taxon>
    </lineage>
</organism>
<evidence type="ECO:0000259" key="5">
    <source>
        <dbReference type="PROSITE" id="PS50111"/>
    </source>
</evidence>
<gene>
    <name evidence="7" type="ORF">MW290_13915</name>
</gene>
<accession>A0ABY4S1I4</accession>
<dbReference type="PROSITE" id="PS50111">
    <property type="entry name" value="CHEMOTAXIS_TRANSDUC_2"/>
    <property type="match status" value="1"/>
</dbReference>
<dbReference type="EMBL" id="CP097635">
    <property type="protein sequence ID" value="URI06982.1"/>
    <property type="molecule type" value="Genomic_DNA"/>
</dbReference>
<dbReference type="Pfam" id="PF00672">
    <property type="entry name" value="HAMP"/>
    <property type="match status" value="1"/>
</dbReference>
<evidence type="ECO:0000256" key="4">
    <source>
        <dbReference type="SAM" id="Phobius"/>
    </source>
</evidence>
<dbReference type="SUPFAM" id="SSF58104">
    <property type="entry name" value="Methyl-accepting chemotaxis protein (MCP) signaling domain"/>
    <property type="match status" value="1"/>
</dbReference>
<proteinExistence type="inferred from homology"/>
<evidence type="ECO:0000313" key="7">
    <source>
        <dbReference type="EMBL" id="URI06982.1"/>
    </source>
</evidence>
<keyword evidence="4" id="KW-1133">Transmembrane helix</keyword>
<keyword evidence="4" id="KW-0812">Transmembrane</keyword>
<dbReference type="PANTHER" id="PTHR43531">
    <property type="entry name" value="PROTEIN ICFG"/>
    <property type="match status" value="1"/>
</dbReference>
<dbReference type="RefSeq" id="WP_250195247.1">
    <property type="nucleotide sequence ID" value="NZ_CP097635.1"/>
</dbReference>
<dbReference type="SMART" id="SM00283">
    <property type="entry name" value="MA"/>
    <property type="match status" value="1"/>
</dbReference>
<reference evidence="7" key="1">
    <citation type="submission" date="2022-05" db="EMBL/GenBank/DDBJ databases">
        <title>An RpoN-dependent PEP-CTERM gene is involved in floc formation of an Aquincola tertiaricarbonis strain.</title>
        <authorList>
            <person name="Qiu D."/>
            <person name="Xia M."/>
        </authorList>
    </citation>
    <scope>NUCLEOTIDE SEQUENCE</scope>
    <source>
        <strain evidence="7">RN12</strain>
    </source>
</reference>
<evidence type="ECO:0000256" key="1">
    <source>
        <dbReference type="ARBA" id="ARBA00022481"/>
    </source>
</evidence>
<protein>
    <submittedName>
        <fullName evidence="7">Methyl-accepting chemotaxis protein</fullName>
    </submittedName>
</protein>
<dbReference type="CDD" id="cd06225">
    <property type="entry name" value="HAMP"/>
    <property type="match status" value="1"/>
</dbReference>
<evidence type="ECO:0000256" key="2">
    <source>
        <dbReference type="ARBA" id="ARBA00029447"/>
    </source>
</evidence>
<dbReference type="Proteomes" id="UP001056201">
    <property type="component" value="Chromosome 1"/>
</dbReference>
<dbReference type="InterPro" id="IPR051310">
    <property type="entry name" value="MCP_chemotaxis"/>
</dbReference>
<dbReference type="Pfam" id="PF00015">
    <property type="entry name" value="MCPsignal"/>
    <property type="match status" value="1"/>
</dbReference>
<dbReference type="PRINTS" id="PR00260">
    <property type="entry name" value="CHEMTRNSDUCR"/>
</dbReference>
<feature type="domain" description="Methyl-accepting transducer" evidence="5">
    <location>
        <begin position="269"/>
        <end position="498"/>
    </location>
</feature>
<dbReference type="SMART" id="SM00304">
    <property type="entry name" value="HAMP"/>
    <property type="match status" value="1"/>
</dbReference>
<dbReference type="PROSITE" id="PS50885">
    <property type="entry name" value="HAMP"/>
    <property type="match status" value="1"/>
</dbReference>
<keyword evidence="3" id="KW-0807">Transducer</keyword>
<sequence>MKILREWSIKARLMGAAVLASLSLVLVSGAAVLALHRLDAQFNAFASESVATHTALTAFRAEFGNLRRFEKDTILKIDDTSAAKKYQAQWARSFDAAMTQLEALRHRLPAGQLDSLLPLLKAYRAQAGDVIQRSINGQIVTANDANDQLGPAKKQMHAAEPMLEAIARTLEDHAQQQSAAATGAVHRWRALIVGAAVLTLAVYLPLMAFTVLSVTRPLDRAIGVAGRVAAGDLATPVQAQGRDEVAQLMAALARMQDHLRHLVAEVRASVVAIDAASSEIAQGTQDLSSRTEHTASSLQETAASMGELTAAVSAAEQAAGSAAALAQSARASADEGCEVVAQAVRSMDRITDSAGRIAHITGVIDGLAFQTNLLALNAAVEAARAGEEGRGFAVVAGEVRRLARQSADASREIKQLIGDSTEHVGQGTRLVQAAGTAMQSLQGGIRQVAEVVGEIRGRAQAQGDGLREINAAVTQVDGMTQQNAAMVEQAAAAAESLREQAARLSGLLTRFKLAA</sequence>
<keyword evidence="8" id="KW-1185">Reference proteome</keyword>
<keyword evidence="4" id="KW-0472">Membrane</keyword>
<name>A0ABY4S1I4_AQUTE</name>
<comment type="similarity">
    <text evidence="2">Belongs to the methyl-accepting chemotaxis (MCP) protein family.</text>
</comment>
<dbReference type="InterPro" id="IPR004089">
    <property type="entry name" value="MCPsignal_dom"/>
</dbReference>
<dbReference type="InterPro" id="IPR004090">
    <property type="entry name" value="Chemotax_Me-accpt_rcpt"/>
</dbReference>